<evidence type="ECO:0000259" key="2">
    <source>
        <dbReference type="PROSITE" id="PS51733"/>
    </source>
</evidence>
<dbReference type="InterPro" id="IPR004408">
    <property type="entry name" value="Biotin_CoA_COase_ligase"/>
</dbReference>
<organism evidence="3 4">
    <name type="scientific">Adonisia turfae CCMR0081</name>
    <dbReference type="NCBI Taxonomy" id="2292702"/>
    <lineage>
        <taxon>Bacteria</taxon>
        <taxon>Bacillati</taxon>
        <taxon>Cyanobacteriota</taxon>
        <taxon>Adonisia</taxon>
        <taxon>Adonisia turfae</taxon>
    </lineage>
</organism>
<evidence type="ECO:0000313" key="3">
    <source>
        <dbReference type="EMBL" id="NEZ57298.1"/>
    </source>
</evidence>
<gene>
    <name evidence="3" type="ORF">DXZ20_16790</name>
</gene>
<dbReference type="CDD" id="cd16442">
    <property type="entry name" value="BPL"/>
    <property type="match status" value="1"/>
</dbReference>
<dbReference type="GO" id="GO:0004077">
    <property type="term" value="F:biotin--[biotin carboxyl-carrier protein] ligase activity"/>
    <property type="evidence" value="ECO:0007669"/>
    <property type="project" value="UniProtKB-EC"/>
</dbReference>
<dbReference type="EC" id="6.3.4.15" evidence="3"/>
<dbReference type="Gene3D" id="3.30.930.10">
    <property type="entry name" value="Bira Bifunctional Protein, Domain 2"/>
    <property type="match status" value="1"/>
</dbReference>
<dbReference type="PROSITE" id="PS51733">
    <property type="entry name" value="BPL_LPL_CATALYTIC"/>
    <property type="match status" value="1"/>
</dbReference>
<sequence>MTGKISWFGLASGSSVLEERLILDDFNRDAVNQSLAILPMPETPSFLKAVRPRFDVHVFGQVVSTNATLWAMAGAQAGTVAIAHTQTAGKGQRGKQWESSLGGVYLSVMLEPDWPADRAAQLTLCSAWGIVSQFRWLGIPAQIKWPNDIVVAGQKLGGILSESKLERGTIARAVIGVGINVYNPVPVTGVTWHKLTKVKGKEAVASLSEVAAAVLLGIWRGVFYRNHTDGKSFTDAYQSLLTNLNMPVVLEGKTLRVVGVTEAGHLTLKSSSQVSRDVNQTVDQLVYIKPGELSLGYSHTDIE</sequence>
<keyword evidence="1 3" id="KW-0436">Ligase</keyword>
<dbReference type="AlphaFoldDB" id="A0A6M0RM36"/>
<dbReference type="GO" id="GO:0005737">
    <property type="term" value="C:cytoplasm"/>
    <property type="evidence" value="ECO:0007669"/>
    <property type="project" value="TreeGrafter"/>
</dbReference>
<dbReference type="SUPFAM" id="SSF55681">
    <property type="entry name" value="Class II aaRS and biotin synthetases"/>
    <property type="match status" value="1"/>
</dbReference>
<evidence type="ECO:0000313" key="4">
    <source>
        <dbReference type="Proteomes" id="UP000481033"/>
    </source>
</evidence>
<dbReference type="RefSeq" id="WP_163699354.1">
    <property type="nucleotide sequence ID" value="NZ_QXHD01000004.1"/>
</dbReference>
<feature type="domain" description="BPL/LPL catalytic" evidence="2">
    <location>
        <begin position="41"/>
        <end position="226"/>
    </location>
</feature>
<dbReference type="Pfam" id="PF03099">
    <property type="entry name" value="BPL_LplA_LipB"/>
    <property type="match status" value="1"/>
</dbReference>
<dbReference type="Proteomes" id="UP000481033">
    <property type="component" value="Unassembled WGS sequence"/>
</dbReference>
<name>A0A6M0RM36_9CYAN</name>
<reference evidence="3 4" key="1">
    <citation type="journal article" date="2020" name="Microb. Ecol.">
        <title>Ecogenomics of the Marine Benthic Filamentous Cyanobacterium Adonisia.</title>
        <authorList>
            <person name="Walter J.M."/>
            <person name="Coutinho F.H."/>
            <person name="Leomil L."/>
            <person name="Hargreaves P.I."/>
            <person name="Campeao M.E."/>
            <person name="Vieira V.V."/>
            <person name="Silva B.S."/>
            <person name="Fistarol G.O."/>
            <person name="Salomon P.S."/>
            <person name="Sawabe T."/>
            <person name="Mino S."/>
            <person name="Hosokawa M."/>
            <person name="Miyashita H."/>
            <person name="Maruyama F."/>
            <person name="van Verk M.C."/>
            <person name="Dutilh B.E."/>
            <person name="Thompson C.C."/>
            <person name="Thompson F.L."/>
        </authorList>
    </citation>
    <scope>NUCLEOTIDE SEQUENCE [LARGE SCALE GENOMIC DNA]</scope>
    <source>
        <strain evidence="3 4">CCMR0081</strain>
    </source>
</reference>
<accession>A0A6M0RM36</accession>
<dbReference type="PANTHER" id="PTHR12835:SF5">
    <property type="entry name" value="BIOTIN--PROTEIN LIGASE"/>
    <property type="match status" value="1"/>
</dbReference>
<dbReference type="EMBL" id="QXHD01000004">
    <property type="protein sequence ID" value="NEZ57298.1"/>
    <property type="molecule type" value="Genomic_DNA"/>
</dbReference>
<comment type="caution">
    <text evidence="3">The sequence shown here is derived from an EMBL/GenBank/DDBJ whole genome shotgun (WGS) entry which is preliminary data.</text>
</comment>
<dbReference type="InterPro" id="IPR045864">
    <property type="entry name" value="aa-tRNA-synth_II/BPL/LPL"/>
</dbReference>
<protein>
    <submittedName>
        <fullName evidence="3">Biotin--[acetyl-CoA-carboxylase] ligase</fullName>
        <ecNumber evidence="3">6.3.4.15</ecNumber>
    </submittedName>
</protein>
<evidence type="ECO:0000256" key="1">
    <source>
        <dbReference type="ARBA" id="ARBA00022598"/>
    </source>
</evidence>
<dbReference type="NCBIfam" id="TIGR00121">
    <property type="entry name" value="birA_ligase"/>
    <property type="match status" value="1"/>
</dbReference>
<keyword evidence="4" id="KW-1185">Reference proteome</keyword>
<dbReference type="PANTHER" id="PTHR12835">
    <property type="entry name" value="BIOTIN PROTEIN LIGASE"/>
    <property type="match status" value="1"/>
</dbReference>
<dbReference type="InterPro" id="IPR004143">
    <property type="entry name" value="BPL_LPL_catalytic"/>
</dbReference>
<proteinExistence type="predicted"/>